<dbReference type="RefSeq" id="WP_378188484.1">
    <property type="nucleotide sequence ID" value="NZ_JBHUIR010000029.1"/>
</dbReference>
<evidence type="ECO:0000313" key="3">
    <source>
        <dbReference type="Proteomes" id="UP001597373"/>
    </source>
</evidence>
<dbReference type="EMBL" id="JBHUIR010000029">
    <property type="protein sequence ID" value="MFD2259896.1"/>
    <property type="molecule type" value="Genomic_DNA"/>
</dbReference>
<protein>
    <submittedName>
        <fullName evidence="2">DUF6456 domain-containing protein</fullName>
    </submittedName>
</protein>
<dbReference type="Pfam" id="PF20057">
    <property type="entry name" value="DUF6456"/>
    <property type="match status" value="1"/>
</dbReference>
<keyword evidence="3" id="KW-1185">Reference proteome</keyword>
<evidence type="ECO:0000313" key="2">
    <source>
        <dbReference type="EMBL" id="MFD2259896.1"/>
    </source>
</evidence>
<sequence length="271" mass="30440">MKDGAPMTIHDRRGRIRLLRFLRKSAAAAEAAAAPDQLLLDGGDRGRISVQRTLVDYLIEEGLVIWSASQLNLTPLGAALLADLQESPHRHQHAEVGYQTVHTEEGFVPLQVNRSESPLAMLARRKDRNGNPFLSEREFRAGERLRADYTRGQLMPRMSANWETPVSNTRRGPRDRITDLTDAALAARMRVNRALQAVGPELAGPLVDVCCFLKGIEQVESERGWPPRSAKLILKTALSVLSRHYEPETTSRRQEILHWGTPDYRPTLTRS</sequence>
<organism evidence="2 3">
    <name type="scientific">Chelativorans composti</name>
    <dbReference type="NCBI Taxonomy" id="768533"/>
    <lineage>
        <taxon>Bacteria</taxon>
        <taxon>Pseudomonadati</taxon>
        <taxon>Pseudomonadota</taxon>
        <taxon>Alphaproteobacteria</taxon>
        <taxon>Hyphomicrobiales</taxon>
        <taxon>Phyllobacteriaceae</taxon>
        <taxon>Chelativorans</taxon>
    </lineage>
</organism>
<feature type="domain" description="DUF6456" evidence="1">
    <location>
        <begin position="111"/>
        <end position="246"/>
    </location>
</feature>
<dbReference type="InterPro" id="IPR045599">
    <property type="entry name" value="DUF6456"/>
</dbReference>
<gene>
    <name evidence="2" type="ORF">ACFSMZ_08980</name>
</gene>
<accession>A0ABW5DK32</accession>
<proteinExistence type="predicted"/>
<dbReference type="Proteomes" id="UP001597373">
    <property type="component" value="Unassembled WGS sequence"/>
</dbReference>
<comment type="caution">
    <text evidence="2">The sequence shown here is derived from an EMBL/GenBank/DDBJ whole genome shotgun (WGS) entry which is preliminary data.</text>
</comment>
<reference evidence="3" key="1">
    <citation type="journal article" date="2019" name="Int. J. Syst. Evol. Microbiol.">
        <title>The Global Catalogue of Microorganisms (GCM) 10K type strain sequencing project: providing services to taxonomists for standard genome sequencing and annotation.</title>
        <authorList>
            <consortium name="The Broad Institute Genomics Platform"/>
            <consortium name="The Broad Institute Genome Sequencing Center for Infectious Disease"/>
            <person name="Wu L."/>
            <person name="Ma J."/>
        </authorList>
    </citation>
    <scope>NUCLEOTIDE SEQUENCE [LARGE SCALE GENOMIC DNA]</scope>
    <source>
        <strain evidence="3">KCTC 23707</strain>
    </source>
</reference>
<evidence type="ECO:0000259" key="1">
    <source>
        <dbReference type="Pfam" id="PF20057"/>
    </source>
</evidence>
<name>A0ABW5DK32_9HYPH</name>